<evidence type="ECO:0000256" key="6">
    <source>
        <dbReference type="ARBA" id="ARBA00023239"/>
    </source>
</evidence>
<evidence type="ECO:0000256" key="7">
    <source>
        <dbReference type="HAMAP-Rule" id="MF_00006"/>
    </source>
</evidence>
<dbReference type="InterPro" id="IPR009049">
    <property type="entry name" value="Argininosuccinate_lyase"/>
</dbReference>
<dbReference type="NCBIfam" id="TIGR00838">
    <property type="entry name" value="argH"/>
    <property type="match status" value="1"/>
</dbReference>
<evidence type="ECO:0000256" key="2">
    <source>
        <dbReference type="ARBA" id="ARBA00004941"/>
    </source>
</evidence>
<dbReference type="PROSITE" id="PS00163">
    <property type="entry name" value="FUMARATE_LYASES"/>
    <property type="match status" value="1"/>
</dbReference>
<dbReference type="PRINTS" id="PR00149">
    <property type="entry name" value="FUMRATELYASE"/>
</dbReference>
<dbReference type="SUPFAM" id="SSF48557">
    <property type="entry name" value="L-aspartase-like"/>
    <property type="match status" value="1"/>
</dbReference>
<dbReference type="PANTHER" id="PTHR43814:SF1">
    <property type="entry name" value="ARGININOSUCCINATE LYASE"/>
    <property type="match status" value="1"/>
</dbReference>
<feature type="domain" description="Fumarate lyase N-terminal" evidence="8">
    <location>
        <begin position="8"/>
        <end position="302"/>
    </location>
</feature>
<organism evidence="10 11">
    <name type="scientific">Mariprofundus erugo</name>
    <dbReference type="NCBI Taxonomy" id="2528639"/>
    <lineage>
        <taxon>Bacteria</taxon>
        <taxon>Pseudomonadati</taxon>
        <taxon>Pseudomonadota</taxon>
        <taxon>Candidatius Mariprofundia</taxon>
        <taxon>Mariprofundales</taxon>
        <taxon>Mariprofundaceae</taxon>
        <taxon>Mariprofundus</taxon>
    </lineage>
</organism>
<dbReference type="PRINTS" id="PR00145">
    <property type="entry name" value="ARGSUCLYASE"/>
</dbReference>
<dbReference type="OrthoDB" id="9769623at2"/>
<dbReference type="Pfam" id="PF00206">
    <property type="entry name" value="Lyase_1"/>
    <property type="match status" value="1"/>
</dbReference>
<dbReference type="Gene3D" id="1.20.200.10">
    <property type="entry name" value="Fumarase/aspartase (Central domain)"/>
    <property type="match status" value="1"/>
</dbReference>
<evidence type="ECO:0000313" key="10">
    <source>
        <dbReference type="EMBL" id="TLS66959.1"/>
    </source>
</evidence>
<evidence type="ECO:0000256" key="4">
    <source>
        <dbReference type="ARBA" id="ARBA00022571"/>
    </source>
</evidence>
<dbReference type="UniPathway" id="UPA00068">
    <property type="reaction ID" value="UER00114"/>
</dbReference>
<proteinExistence type="inferred from homology"/>
<keyword evidence="6 7" id="KW-0456">Lyase</keyword>
<evidence type="ECO:0000256" key="3">
    <source>
        <dbReference type="ARBA" id="ARBA00012338"/>
    </source>
</evidence>
<sequence length="462" mass="50354">MSEKPWGGRFESPTNEFVEAFNASIDVDARMYAEDIAGSRAHARMLCQQGILSQEDLDAILSGLDEISGEIERGEFEFTIALEDVHMNIESRLTARIGDAGKRLHTARSRNDQVATDTRLYLRGRTDTIVAHLRKVQRVLVELADRHADTIMPGFTHLQTAQPVTLGHHLLAYVEMFERDAGRFLDARTRMNRCPLGSAALAGTTFAIDREMTAAELGFDGPTANSLDAVSDRDFIMELLAAASICAVHLSRLSEELILWMSAQFRFIDLPDAFCTGSSIMPQKKNPDMPELVRGKAGRIIGGLVAMLITVKGLPLAYNKDMQEDKGAVFDALDNLQGSLRVFGDMLPGMRVNTEIMHKAAASGFATATDLADALVRAGVPFREAHEIVGKSVAYCIREAIELHMMDAGACAAIDPRLTAAMVGALSVESCVSARNHIGGTAPAQVRAQVSAWQNRLEQLNA</sequence>
<dbReference type="FunFam" id="1.10.275.10:FF:000002">
    <property type="entry name" value="Argininosuccinate lyase"/>
    <property type="match status" value="1"/>
</dbReference>
<dbReference type="InterPro" id="IPR008948">
    <property type="entry name" value="L-Aspartase-like"/>
</dbReference>
<dbReference type="AlphaFoldDB" id="A0A5R9GPT3"/>
<evidence type="ECO:0000256" key="5">
    <source>
        <dbReference type="ARBA" id="ARBA00022605"/>
    </source>
</evidence>
<keyword evidence="7" id="KW-0963">Cytoplasm</keyword>
<protein>
    <recommendedName>
        <fullName evidence="3 7">Argininosuccinate lyase</fullName>
        <shortName evidence="7">ASAL</shortName>
        <ecNumber evidence="3 7">4.3.2.1</ecNumber>
    </recommendedName>
    <alternativeName>
        <fullName evidence="7">Arginosuccinase</fullName>
    </alternativeName>
</protein>
<accession>A0A5R9GPT3</accession>
<evidence type="ECO:0000313" key="11">
    <source>
        <dbReference type="Proteomes" id="UP000306585"/>
    </source>
</evidence>
<evidence type="ECO:0000259" key="8">
    <source>
        <dbReference type="Pfam" id="PF00206"/>
    </source>
</evidence>
<dbReference type="InterPro" id="IPR024083">
    <property type="entry name" value="Fumarase/histidase_N"/>
</dbReference>
<comment type="pathway">
    <text evidence="2 7">Amino-acid biosynthesis; L-arginine biosynthesis; L-arginine from L-ornithine and carbamoyl phosphate: step 3/3.</text>
</comment>
<dbReference type="GO" id="GO:0042450">
    <property type="term" value="P:L-arginine biosynthetic process via ornithine"/>
    <property type="evidence" value="ECO:0007669"/>
    <property type="project" value="UniProtKB-UniRule"/>
</dbReference>
<dbReference type="GO" id="GO:0005829">
    <property type="term" value="C:cytosol"/>
    <property type="evidence" value="ECO:0007669"/>
    <property type="project" value="TreeGrafter"/>
</dbReference>
<dbReference type="InterPro" id="IPR020557">
    <property type="entry name" value="Fumarate_lyase_CS"/>
</dbReference>
<comment type="catalytic activity">
    <reaction evidence="1 7">
        <text>2-(N(omega)-L-arginino)succinate = fumarate + L-arginine</text>
        <dbReference type="Rhea" id="RHEA:24020"/>
        <dbReference type="ChEBI" id="CHEBI:29806"/>
        <dbReference type="ChEBI" id="CHEBI:32682"/>
        <dbReference type="ChEBI" id="CHEBI:57472"/>
        <dbReference type="EC" id="4.3.2.1"/>
    </reaction>
</comment>
<comment type="subcellular location">
    <subcellularLocation>
        <location evidence="7">Cytoplasm</location>
    </subcellularLocation>
</comment>
<feature type="domain" description="Argininosuccinate lyase C-terminal" evidence="9">
    <location>
        <begin position="365"/>
        <end position="432"/>
    </location>
</feature>
<keyword evidence="5 7" id="KW-0028">Amino-acid biosynthesis</keyword>
<dbReference type="Pfam" id="PF14698">
    <property type="entry name" value="ASL_C2"/>
    <property type="match status" value="1"/>
</dbReference>
<evidence type="ECO:0000259" key="9">
    <source>
        <dbReference type="Pfam" id="PF14698"/>
    </source>
</evidence>
<dbReference type="HAMAP" id="MF_00006">
    <property type="entry name" value="Arg_succ_lyase"/>
    <property type="match status" value="1"/>
</dbReference>
<dbReference type="InterPro" id="IPR029419">
    <property type="entry name" value="Arg_succ_lyase_C"/>
</dbReference>
<dbReference type="EC" id="4.3.2.1" evidence="3 7"/>
<keyword evidence="11" id="KW-1185">Reference proteome</keyword>
<reference evidence="10 11" key="1">
    <citation type="journal article" date="2019" name="Appl. Environ. Microbiol.">
        <title>Environmental Evidence and Genomic Insight of Iron-oxidizing Bacteria Preference Towards More Corrosion Resistant Stainless Steel at Higher Salinities.</title>
        <authorList>
            <person name="Garrison C.E."/>
            <person name="Price K.A."/>
            <person name="Field E.K."/>
        </authorList>
    </citation>
    <scope>NUCLEOTIDE SEQUENCE [LARGE SCALE GENOMIC DNA]</scope>
    <source>
        <strain evidence="10 11">P3</strain>
    </source>
</reference>
<dbReference type="FunFam" id="1.20.200.10:FF:000015">
    <property type="entry name" value="argininosuccinate lyase isoform X2"/>
    <property type="match status" value="1"/>
</dbReference>
<comment type="similarity">
    <text evidence="7">Belongs to the lyase 1 family. Argininosuccinate lyase subfamily.</text>
</comment>
<keyword evidence="4 7" id="KW-0055">Arginine biosynthesis</keyword>
<comment type="caution">
    <text evidence="10">The sequence shown here is derived from an EMBL/GenBank/DDBJ whole genome shotgun (WGS) entry which is preliminary data.</text>
</comment>
<dbReference type="InterPro" id="IPR000362">
    <property type="entry name" value="Fumarate_lyase_fam"/>
</dbReference>
<dbReference type="Proteomes" id="UP000306585">
    <property type="component" value="Unassembled WGS sequence"/>
</dbReference>
<dbReference type="Gene3D" id="1.10.40.30">
    <property type="entry name" value="Fumarase/aspartase (C-terminal domain)"/>
    <property type="match status" value="1"/>
</dbReference>
<dbReference type="FunFam" id="1.10.40.30:FF:000001">
    <property type="entry name" value="Argininosuccinate lyase"/>
    <property type="match status" value="1"/>
</dbReference>
<dbReference type="PANTHER" id="PTHR43814">
    <property type="entry name" value="ARGININOSUCCINATE LYASE"/>
    <property type="match status" value="1"/>
</dbReference>
<dbReference type="EMBL" id="VBRY01000007">
    <property type="protein sequence ID" value="TLS66959.1"/>
    <property type="molecule type" value="Genomic_DNA"/>
</dbReference>
<dbReference type="CDD" id="cd01359">
    <property type="entry name" value="Argininosuccinate_lyase"/>
    <property type="match status" value="1"/>
</dbReference>
<dbReference type="InterPro" id="IPR022761">
    <property type="entry name" value="Fumarate_lyase_N"/>
</dbReference>
<dbReference type="Gene3D" id="1.10.275.10">
    <property type="entry name" value="Fumarase/aspartase (N-terminal domain)"/>
    <property type="match status" value="1"/>
</dbReference>
<dbReference type="GO" id="GO:0004056">
    <property type="term" value="F:argininosuccinate lyase activity"/>
    <property type="evidence" value="ECO:0007669"/>
    <property type="project" value="UniProtKB-UniRule"/>
</dbReference>
<evidence type="ECO:0000256" key="1">
    <source>
        <dbReference type="ARBA" id="ARBA00000985"/>
    </source>
</evidence>
<dbReference type="RefSeq" id="WP_138239349.1">
    <property type="nucleotide sequence ID" value="NZ_VBRY01000007.1"/>
</dbReference>
<name>A0A5R9GPT3_9PROT</name>
<gene>
    <name evidence="7 10" type="primary">argH</name>
    <name evidence="10" type="ORF">FEF65_08330</name>
</gene>